<dbReference type="OrthoDB" id="3563642at2759"/>
<gene>
    <name evidence="1" type="ORF">BJ878DRAFT_517964</name>
</gene>
<keyword evidence="2" id="KW-1185">Reference proteome</keyword>
<comment type="caution">
    <text evidence="1">The sequence shown here is derived from an EMBL/GenBank/DDBJ whole genome shotgun (WGS) entry which is preliminary data.</text>
</comment>
<accession>A0A9P8CE58</accession>
<dbReference type="AlphaFoldDB" id="A0A9P8CE58"/>
<protein>
    <submittedName>
        <fullName evidence="1">Uncharacterized protein</fullName>
    </submittedName>
</protein>
<dbReference type="EMBL" id="MU254127">
    <property type="protein sequence ID" value="KAG9241996.1"/>
    <property type="molecule type" value="Genomic_DNA"/>
</dbReference>
<organism evidence="1 2">
    <name type="scientific">Calycina marina</name>
    <dbReference type="NCBI Taxonomy" id="1763456"/>
    <lineage>
        <taxon>Eukaryota</taxon>
        <taxon>Fungi</taxon>
        <taxon>Dikarya</taxon>
        <taxon>Ascomycota</taxon>
        <taxon>Pezizomycotina</taxon>
        <taxon>Leotiomycetes</taxon>
        <taxon>Helotiales</taxon>
        <taxon>Pezizellaceae</taxon>
        <taxon>Calycina</taxon>
    </lineage>
</organism>
<dbReference type="Proteomes" id="UP000887226">
    <property type="component" value="Unassembled WGS sequence"/>
</dbReference>
<reference evidence="1" key="1">
    <citation type="journal article" date="2021" name="IMA Fungus">
        <title>Genomic characterization of three marine fungi, including Emericellopsis atlantica sp. nov. with signatures of a generalist lifestyle and marine biomass degradation.</title>
        <authorList>
            <person name="Hagestad O.C."/>
            <person name="Hou L."/>
            <person name="Andersen J.H."/>
            <person name="Hansen E.H."/>
            <person name="Altermark B."/>
            <person name="Li C."/>
            <person name="Kuhnert E."/>
            <person name="Cox R.J."/>
            <person name="Crous P.W."/>
            <person name="Spatafora J.W."/>
            <person name="Lail K."/>
            <person name="Amirebrahimi M."/>
            <person name="Lipzen A."/>
            <person name="Pangilinan J."/>
            <person name="Andreopoulos W."/>
            <person name="Hayes R.D."/>
            <person name="Ng V."/>
            <person name="Grigoriev I.V."/>
            <person name="Jackson S.A."/>
            <person name="Sutton T.D.S."/>
            <person name="Dobson A.D.W."/>
            <person name="Rama T."/>
        </authorList>
    </citation>
    <scope>NUCLEOTIDE SEQUENCE</scope>
    <source>
        <strain evidence="1">TRa3180A</strain>
    </source>
</reference>
<sequence length="112" mass="12929">MVEITKLHFAIEERRQKHLTEWRSTTLLQTIQENPGLLRLECLEMVLDRFRTTQKGLATEYLFEHSLRDHVLNACQGLRECSAAQYKQVPTFEGLCTVLPAAIGTMLLVQEQ</sequence>
<evidence type="ECO:0000313" key="1">
    <source>
        <dbReference type="EMBL" id="KAG9241996.1"/>
    </source>
</evidence>
<name>A0A9P8CE58_9HELO</name>
<proteinExistence type="predicted"/>
<evidence type="ECO:0000313" key="2">
    <source>
        <dbReference type="Proteomes" id="UP000887226"/>
    </source>
</evidence>